<feature type="domain" description="Porin" evidence="12">
    <location>
        <begin position="7"/>
        <end position="347"/>
    </location>
</feature>
<accession>A0A5E4UKB5</accession>
<evidence type="ECO:0000256" key="4">
    <source>
        <dbReference type="ARBA" id="ARBA00022452"/>
    </source>
</evidence>
<dbReference type="PANTHER" id="PTHR34501">
    <property type="entry name" value="PROTEIN YDDL-RELATED"/>
    <property type="match status" value="1"/>
</dbReference>
<dbReference type="InterPro" id="IPR033900">
    <property type="entry name" value="Gram_neg_porin_domain"/>
</dbReference>
<keyword evidence="6 11" id="KW-0732">Signal</keyword>
<dbReference type="GO" id="GO:0009279">
    <property type="term" value="C:cell outer membrane"/>
    <property type="evidence" value="ECO:0007669"/>
    <property type="project" value="UniProtKB-SubCell"/>
</dbReference>
<dbReference type="SUPFAM" id="SSF56935">
    <property type="entry name" value="Porins"/>
    <property type="match status" value="1"/>
</dbReference>
<evidence type="ECO:0000313" key="14">
    <source>
        <dbReference type="Proteomes" id="UP000368474"/>
    </source>
</evidence>
<dbReference type="PRINTS" id="PR00182">
    <property type="entry name" value="ECOLNEIPORIN"/>
</dbReference>
<comment type="subunit">
    <text evidence="2">Homotrimer.</text>
</comment>
<dbReference type="GO" id="GO:0034220">
    <property type="term" value="P:monoatomic ion transmembrane transport"/>
    <property type="evidence" value="ECO:0007669"/>
    <property type="project" value="InterPro"/>
</dbReference>
<dbReference type="CDD" id="cd00342">
    <property type="entry name" value="gram_neg_porins"/>
    <property type="match status" value="1"/>
</dbReference>
<dbReference type="InterPro" id="IPR002299">
    <property type="entry name" value="Porin_Neis"/>
</dbReference>
<evidence type="ECO:0000256" key="6">
    <source>
        <dbReference type="ARBA" id="ARBA00022729"/>
    </source>
</evidence>
<comment type="subcellular location">
    <subcellularLocation>
        <location evidence="1">Cell outer membrane</location>
        <topology evidence="1">Multi-pass membrane protein</topology>
    </subcellularLocation>
</comment>
<dbReference type="Pfam" id="PF13609">
    <property type="entry name" value="Porin_4"/>
    <property type="match status" value="1"/>
</dbReference>
<dbReference type="RefSeq" id="WP_150566530.1">
    <property type="nucleotide sequence ID" value="NZ_CABPSD010000004.1"/>
</dbReference>
<keyword evidence="3" id="KW-0813">Transport</keyword>
<dbReference type="Gene3D" id="2.40.160.10">
    <property type="entry name" value="Porin"/>
    <property type="match status" value="1"/>
</dbReference>
<keyword evidence="5" id="KW-0812">Transmembrane</keyword>
<protein>
    <submittedName>
        <fullName evidence="13">Porin</fullName>
    </submittedName>
</protein>
<feature type="signal peptide" evidence="11">
    <location>
        <begin position="1"/>
        <end position="20"/>
    </location>
</feature>
<reference evidence="13 14" key="1">
    <citation type="submission" date="2019-08" db="EMBL/GenBank/DDBJ databases">
        <authorList>
            <person name="Peeters C."/>
        </authorList>
    </citation>
    <scope>NUCLEOTIDE SEQUENCE [LARGE SCALE GENOMIC DNA]</scope>
    <source>
        <strain evidence="13 14">LMG 31116</strain>
    </source>
</reference>
<evidence type="ECO:0000256" key="3">
    <source>
        <dbReference type="ARBA" id="ARBA00022448"/>
    </source>
</evidence>
<sequence length="385" mass="39828">MKKSLLALGVLGAFAGAAHAQSSVTLYGIIDAGLQYVSKTGGNLAGTGNASKNFQFANGNLQGSRWGLKGAEDLGGGLKAIFVLESGFNLGNGTQGQNSRIFGRQAYVGLSSATAGTLTIGRQYDSVVDFVGPYASGSQWSTFAGAHPFDNDNLNNSFRVNNAVKYTTVNYGGFSAGGMYGFSNSANNGSTGSGFANNRAYSFGLGYANGPVSFGAGYLYIGSPASNASGVINNSGDATTPMTLGGALASDKAWIASAGGSYAFGPATLGLVYGHSVYQYIGGGSWKFDNVEANAKYMLTPALQLGASYTYTWSTLNALGTNVSPKYHQVNLGVDYFLSKRTDTYLVGLWQHANNDAPGGASLNGLGFSQSTNQFAVTAGIRHKF</sequence>
<dbReference type="EMBL" id="CABPSD010000004">
    <property type="protein sequence ID" value="VVD98729.1"/>
    <property type="molecule type" value="Genomic_DNA"/>
</dbReference>
<organism evidence="13 14">
    <name type="scientific">Pandoraea morbifera</name>
    <dbReference type="NCBI Taxonomy" id="2508300"/>
    <lineage>
        <taxon>Bacteria</taxon>
        <taxon>Pseudomonadati</taxon>
        <taxon>Pseudomonadota</taxon>
        <taxon>Betaproteobacteria</taxon>
        <taxon>Burkholderiales</taxon>
        <taxon>Burkholderiaceae</taxon>
        <taxon>Pandoraea</taxon>
    </lineage>
</organism>
<keyword evidence="14" id="KW-1185">Reference proteome</keyword>
<feature type="chain" id="PRO_5023105923" evidence="11">
    <location>
        <begin position="21"/>
        <end position="385"/>
    </location>
</feature>
<dbReference type="AlphaFoldDB" id="A0A5E4UKB5"/>
<evidence type="ECO:0000256" key="2">
    <source>
        <dbReference type="ARBA" id="ARBA00011233"/>
    </source>
</evidence>
<keyword evidence="10" id="KW-0998">Cell outer membrane</keyword>
<keyword evidence="4" id="KW-1134">Transmembrane beta strand</keyword>
<dbReference type="GO" id="GO:0015288">
    <property type="term" value="F:porin activity"/>
    <property type="evidence" value="ECO:0007669"/>
    <property type="project" value="UniProtKB-KW"/>
</dbReference>
<evidence type="ECO:0000256" key="1">
    <source>
        <dbReference type="ARBA" id="ARBA00004571"/>
    </source>
</evidence>
<dbReference type="GO" id="GO:0046930">
    <property type="term" value="C:pore complex"/>
    <property type="evidence" value="ECO:0007669"/>
    <property type="project" value="UniProtKB-KW"/>
</dbReference>
<keyword evidence="7" id="KW-0406">Ion transport</keyword>
<gene>
    <name evidence="13" type="ORF">PMO31116_01994</name>
</gene>
<evidence type="ECO:0000256" key="5">
    <source>
        <dbReference type="ARBA" id="ARBA00022692"/>
    </source>
</evidence>
<dbReference type="InterPro" id="IPR050298">
    <property type="entry name" value="Gram-neg_bact_OMP"/>
</dbReference>
<evidence type="ECO:0000256" key="7">
    <source>
        <dbReference type="ARBA" id="ARBA00023065"/>
    </source>
</evidence>
<evidence type="ECO:0000256" key="8">
    <source>
        <dbReference type="ARBA" id="ARBA00023114"/>
    </source>
</evidence>
<dbReference type="PRINTS" id="PR00184">
    <property type="entry name" value="NEISSPPORIN"/>
</dbReference>
<dbReference type="InterPro" id="IPR023614">
    <property type="entry name" value="Porin_dom_sf"/>
</dbReference>
<evidence type="ECO:0000259" key="12">
    <source>
        <dbReference type="Pfam" id="PF13609"/>
    </source>
</evidence>
<evidence type="ECO:0000256" key="9">
    <source>
        <dbReference type="ARBA" id="ARBA00023136"/>
    </source>
</evidence>
<proteinExistence type="predicted"/>
<evidence type="ECO:0000313" key="13">
    <source>
        <dbReference type="EMBL" id="VVD98729.1"/>
    </source>
</evidence>
<keyword evidence="9" id="KW-0472">Membrane</keyword>
<evidence type="ECO:0000256" key="10">
    <source>
        <dbReference type="ARBA" id="ARBA00023237"/>
    </source>
</evidence>
<name>A0A5E4UKB5_9BURK</name>
<evidence type="ECO:0000256" key="11">
    <source>
        <dbReference type="SAM" id="SignalP"/>
    </source>
</evidence>
<dbReference type="Proteomes" id="UP000368474">
    <property type="component" value="Unassembled WGS sequence"/>
</dbReference>
<dbReference type="InterPro" id="IPR001702">
    <property type="entry name" value="Porin_Gram-ve"/>
</dbReference>
<dbReference type="PANTHER" id="PTHR34501:SF9">
    <property type="entry name" value="MAJOR OUTER MEMBRANE PROTEIN P.IA"/>
    <property type="match status" value="1"/>
</dbReference>
<keyword evidence="8" id="KW-0626">Porin</keyword>